<evidence type="ECO:0000256" key="3">
    <source>
        <dbReference type="ARBA" id="ARBA00022679"/>
    </source>
</evidence>
<comment type="similarity">
    <text evidence="7">Belongs to the MptA/B family.</text>
</comment>
<feature type="transmembrane region" description="Helical" evidence="8">
    <location>
        <begin position="430"/>
        <end position="448"/>
    </location>
</feature>
<dbReference type="NCBIfam" id="NF038066">
    <property type="entry name" value="MptB"/>
    <property type="match status" value="1"/>
</dbReference>
<evidence type="ECO:0000256" key="8">
    <source>
        <dbReference type="SAM" id="Phobius"/>
    </source>
</evidence>
<evidence type="ECO:0000256" key="1">
    <source>
        <dbReference type="ARBA" id="ARBA00004141"/>
    </source>
</evidence>
<feature type="transmembrane region" description="Helical" evidence="8">
    <location>
        <begin position="303"/>
        <end position="322"/>
    </location>
</feature>
<feature type="transmembrane region" description="Helical" evidence="8">
    <location>
        <begin position="66"/>
        <end position="85"/>
    </location>
</feature>
<dbReference type="InterPro" id="IPR049829">
    <property type="entry name" value="MptA/B-like"/>
</dbReference>
<gene>
    <name evidence="9" type="primary">mptB</name>
    <name evidence="9" type="ORF">HC031_12090</name>
</gene>
<feature type="transmembrane region" description="Helical" evidence="8">
    <location>
        <begin position="32"/>
        <end position="54"/>
    </location>
</feature>
<feature type="transmembrane region" description="Helical" evidence="8">
    <location>
        <begin position="365"/>
        <end position="389"/>
    </location>
</feature>
<keyword evidence="10" id="KW-1185">Reference proteome</keyword>
<accession>A0ABX0XWN2</accession>
<evidence type="ECO:0000256" key="2">
    <source>
        <dbReference type="ARBA" id="ARBA00022676"/>
    </source>
</evidence>
<feature type="transmembrane region" description="Helical" evidence="8">
    <location>
        <begin position="263"/>
        <end position="283"/>
    </location>
</feature>
<name>A0ABX0XWN2_9ACTN</name>
<dbReference type="GO" id="GO:0016757">
    <property type="term" value="F:glycosyltransferase activity"/>
    <property type="evidence" value="ECO:0007669"/>
    <property type="project" value="UniProtKB-KW"/>
</dbReference>
<feature type="transmembrane region" description="Helical" evidence="8">
    <location>
        <begin position="334"/>
        <end position="353"/>
    </location>
</feature>
<evidence type="ECO:0000256" key="4">
    <source>
        <dbReference type="ARBA" id="ARBA00022692"/>
    </source>
</evidence>
<dbReference type="Pfam" id="PF26314">
    <property type="entry name" value="MptA_B_family"/>
    <property type="match status" value="1"/>
</dbReference>
<comment type="subcellular location">
    <subcellularLocation>
        <location evidence="1">Membrane</location>
        <topology evidence="1">Multi-pass membrane protein</topology>
    </subcellularLocation>
</comment>
<keyword evidence="2 9" id="KW-0328">Glycosyltransferase</keyword>
<keyword evidence="4 8" id="KW-0812">Transmembrane</keyword>
<comment type="caution">
    <text evidence="9">The sequence shown here is derived from an EMBL/GenBank/DDBJ whole genome shotgun (WGS) entry which is preliminary data.</text>
</comment>
<evidence type="ECO:0000313" key="9">
    <source>
        <dbReference type="EMBL" id="NJC70446.1"/>
    </source>
</evidence>
<evidence type="ECO:0000313" key="10">
    <source>
        <dbReference type="Proteomes" id="UP000722989"/>
    </source>
</evidence>
<evidence type="ECO:0000256" key="7">
    <source>
        <dbReference type="ARBA" id="ARBA00043987"/>
    </source>
</evidence>
<reference evidence="9 10" key="1">
    <citation type="submission" date="2020-03" db="EMBL/GenBank/DDBJ databases">
        <title>WGS of the type strain of Planosporangium spp.</title>
        <authorList>
            <person name="Thawai C."/>
        </authorList>
    </citation>
    <scope>NUCLEOTIDE SEQUENCE [LARGE SCALE GENOMIC DNA]</scope>
    <source>
        <strain evidence="9 10">TBRC 5610</strain>
    </source>
</reference>
<feature type="transmembrane region" description="Helical" evidence="8">
    <location>
        <begin position="401"/>
        <end position="418"/>
    </location>
</feature>
<keyword evidence="6 8" id="KW-0472">Membrane</keyword>
<sequence>MALLSWTVGALPWQDPGQLTPAAPLLPGPVWHGIGLALWVTAAAVLIGAWWAVGRAAREGRVTPRAVLVTAVLWALPLLAAAPLASHDVYSYACQGQIYLAGADPYRVGPADLPCRWLTAIPPIWRDQPAPYGPLAVLVSAAAAHGSLLATVAALRLAALAGLAGLAAGVPALARRCGADPAVALWLGLANPVVLVHLVGGAHHDALTVGLVVGGLAVAARGRAVAAGALLGLAVAVKATAVVALPFAVLLAVASGRRWPRAVLSAGGAAVAVFAAVTVVAGLDAGWVTALPVSHQPVSWMSPPSAVGAVLGAVAAGPLSLAGVHGAIPATEDAVRAGALYVVLPVTLVALWWRAVRSGGTRSVTVAAGLALAVTVVLAPVVYPWYAAAPAAVLAAAAGPRLLRATAVAVAVLSVVVVPDSHNLAILTRWPGAVVEVAALVALAVWAARRRRARPD</sequence>
<evidence type="ECO:0000256" key="5">
    <source>
        <dbReference type="ARBA" id="ARBA00022989"/>
    </source>
</evidence>
<keyword evidence="5 8" id="KW-1133">Transmembrane helix</keyword>
<protein>
    <submittedName>
        <fullName evidence="9">Polyprenol phosphomannose-dependent alpha 1,6 mannosyltransferase MptB</fullName>
    </submittedName>
</protein>
<feature type="transmembrane region" description="Helical" evidence="8">
    <location>
        <begin position="182"/>
        <end position="204"/>
    </location>
</feature>
<keyword evidence="3" id="KW-0808">Transferase</keyword>
<dbReference type="EMBL" id="JAATVY010000006">
    <property type="protein sequence ID" value="NJC70446.1"/>
    <property type="molecule type" value="Genomic_DNA"/>
</dbReference>
<dbReference type="Proteomes" id="UP000722989">
    <property type="component" value="Unassembled WGS sequence"/>
</dbReference>
<organism evidence="9 10">
    <name type="scientific">Planosporangium thailandense</name>
    <dbReference type="NCBI Taxonomy" id="765197"/>
    <lineage>
        <taxon>Bacteria</taxon>
        <taxon>Bacillati</taxon>
        <taxon>Actinomycetota</taxon>
        <taxon>Actinomycetes</taxon>
        <taxon>Micromonosporales</taxon>
        <taxon>Micromonosporaceae</taxon>
        <taxon>Planosporangium</taxon>
    </lineage>
</organism>
<feature type="transmembrane region" description="Helical" evidence="8">
    <location>
        <begin position="224"/>
        <end position="251"/>
    </location>
</feature>
<feature type="transmembrane region" description="Helical" evidence="8">
    <location>
        <begin position="148"/>
        <end position="170"/>
    </location>
</feature>
<proteinExistence type="inferred from homology"/>
<evidence type="ECO:0000256" key="6">
    <source>
        <dbReference type="ARBA" id="ARBA00023136"/>
    </source>
</evidence>